<evidence type="ECO:0000256" key="1">
    <source>
        <dbReference type="PROSITE-ProRule" id="PRU00409"/>
    </source>
</evidence>
<dbReference type="AlphaFoldDB" id="A0A4P6KYH6"/>
<dbReference type="SUPFAM" id="SSF56059">
    <property type="entry name" value="Glutathione synthetase ATP-binding domain-like"/>
    <property type="match status" value="1"/>
</dbReference>
<dbReference type="OrthoDB" id="271331at2"/>
<dbReference type="PROSITE" id="PS50975">
    <property type="entry name" value="ATP_GRASP"/>
    <property type="match status" value="1"/>
</dbReference>
<protein>
    <submittedName>
        <fullName evidence="3">ATP-grasp domain-containing protein</fullName>
    </submittedName>
</protein>
<dbReference type="InterPro" id="IPR040803">
    <property type="entry name" value="MfnD_preATP-grasp"/>
</dbReference>
<keyword evidence="1" id="KW-0547">Nucleotide-binding</keyword>
<dbReference type="Pfam" id="PF18301">
    <property type="entry name" value="preATP-grasp_3"/>
    <property type="match status" value="1"/>
</dbReference>
<dbReference type="GO" id="GO:0005524">
    <property type="term" value="F:ATP binding"/>
    <property type="evidence" value="ECO:0007669"/>
    <property type="project" value="UniProtKB-UniRule"/>
</dbReference>
<sequence>MPWRRPQVATLKVFAFDHACAGAAGATRPSAAQRFDGELMLRALCADLRRLPGVELVTLDAAATRPAGGAFDRVFTDCVLAADAVWPLASVSSGVLERLSRDVLQHGRILLGSTPAAVRLAGSKRAACQALLGAGIPTVATFGPGDTLPAAPGAWVVKPDDGAGCIDTRLFHDRSAAQLAAAAHVGRELVLQPFVAGRVGSLSLLCRDGMASVLGCNEQRMAVHDNHFRFLGVTVNGLASMAPQLEALGMAVAAALPGLWGYAGVDFILADSGPLVLDVNPRLTISYAGLHASTGINPAGAVLALLQPGMPLALPGRMPACIVDVPAFAPG</sequence>
<dbReference type="InterPro" id="IPR024710">
    <property type="entry name" value="MfnD"/>
</dbReference>
<evidence type="ECO:0000313" key="3">
    <source>
        <dbReference type="EMBL" id="QBE63924.1"/>
    </source>
</evidence>
<organism evidence="3 4">
    <name type="scientific">Pseudoduganella lutea</name>
    <dbReference type="NCBI Taxonomy" id="321985"/>
    <lineage>
        <taxon>Bacteria</taxon>
        <taxon>Pseudomonadati</taxon>
        <taxon>Pseudomonadota</taxon>
        <taxon>Betaproteobacteria</taxon>
        <taxon>Burkholderiales</taxon>
        <taxon>Oxalobacteraceae</taxon>
        <taxon>Telluria group</taxon>
        <taxon>Pseudoduganella</taxon>
    </lineage>
</organism>
<gene>
    <name evidence="3" type="ORF">EWM63_13775</name>
</gene>
<reference evidence="3 4" key="1">
    <citation type="submission" date="2019-02" db="EMBL/GenBank/DDBJ databases">
        <title>Draft Genome Sequences of Six Type Strains of the Genus Massilia.</title>
        <authorList>
            <person name="Miess H."/>
            <person name="Frediansyhah A."/>
            <person name="Gross H."/>
        </authorList>
    </citation>
    <scope>NUCLEOTIDE SEQUENCE [LARGE SCALE GENOMIC DNA]</scope>
    <source>
        <strain evidence="3 4">DSM 17473</strain>
    </source>
</reference>
<dbReference type="Gene3D" id="3.30.470.20">
    <property type="entry name" value="ATP-grasp fold, B domain"/>
    <property type="match status" value="1"/>
</dbReference>
<proteinExistence type="predicted"/>
<accession>A0A4P6KYH6</accession>
<dbReference type="EMBL" id="CP035913">
    <property type="protein sequence ID" value="QBE63924.1"/>
    <property type="molecule type" value="Genomic_DNA"/>
</dbReference>
<keyword evidence="1" id="KW-0067">ATP-binding</keyword>
<name>A0A4P6KYH6_9BURK</name>
<dbReference type="PIRSF" id="PIRSF016766">
    <property type="entry name" value="UCP016766_ATPgrasp"/>
    <property type="match status" value="1"/>
</dbReference>
<dbReference type="InterPro" id="IPR003806">
    <property type="entry name" value="ATP-grasp_PylC-type"/>
</dbReference>
<dbReference type="KEGG" id="plue:EWM63_13775"/>
<evidence type="ECO:0000259" key="2">
    <source>
        <dbReference type="PROSITE" id="PS50975"/>
    </source>
</evidence>
<keyword evidence="4" id="KW-1185">Reference proteome</keyword>
<evidence type="ECO:0000313" key="4">
    <source>
        <dbReference type="Proteomes" id="UP000290637"/>
    </source>
</evidence>
<feature type="domain" description="ATP-grasp" evidence="2">
    <location>
        <begin position="128"/>
        <end position="307"/>
    </location>
</feature>
<dbReference type="InterPro" id="IPR011761">
    <property type="entry name" value="ATP-grasp"/>
</dbReference>
<dbReference type="GO" id="GO:0046872">
    <property type="term" value="F:metal ion binding"/>
    <property type="evidence" value="ECO:0007669"/>
    <property type="project" value="InterPro"/>
</dbReference>
<dbReference type="Pfam" id="PF02655">
    <property type="entry name" value="ATP-grasp_3"/>
    <property type="match status" value="1"/>
</dbReference>
<dbReference type="Proteomes" id="UP000290637">
    <property type="component" value="Chromosome"/>
</dbReference>